<dbReference type="AlphaFoldDB" id="A0A1H3B7Z3"/>
<gene>
    <name evidence="1" type="ORF">SAMN05421783_12345</name>
</gene>
<name>A0A1H3B7Z3_THIRO</name>
<reference evidence="2" key="1">
    <citation type="submission" date="2016-10" db="EMBL/GenBank/DDBJ databases">
        <authorList>
            <person name="Varghese N."/>
            <person name="Submissions S."/>
        </authorList>
    </citation>
    <scope>NUCLEOTIDE SEQUENCE [LARGE SCALE GENOMIC DNA]</scope>
    <source>
        <strain evidence="2">DSM 217</strain>
    </source>
</reference>
<protein>
    <submittedName>
        <fullName evidence="1">Uncharacterized protein</fullName>
    </submittedName>
</protein>
<evidence type="ECO:0000313" key="1">
    <source>
        <dbReference type="EMBL" id="SDX38130.1"/>
    </source>
</evidence>
<organism evidence="1 2">
    <name type="scientific">Thiocapsa roseopersicina</name>
    <dbReference type="NCBI Taxonomy" id="1058"/>
    <lineage>
        <taxon>Bacteria</taxon>
        <taxon>Pseudomonadati</taxon>
        <taxon>Pseudomonadota</taxon>
        <taxon>Gammaproteobacteria</taxon>
        <taxon>Chromatiales</taxon>
        <taxon>Chromatiaceae</taxon>
        <taxon>Thiocapsa</taxon>
    </lineage>
</organism>
<dbReference type="EMBL" id="FNNZ01000023">
    <property type="protein sequence ID" value="SDX38130.1"/>
    <property type="molecule type" value="Genomic_DNA"/>
</dbReference>
<dbReference type="STRING" id="1058.SAMN05421783_12345"/>
<accession>A0A1H3B7Z3</accession>
<keyword evidence="2" id="KW-1185">Reference proteome</keyword>
<proteinExistence type="predicted"/>
<evidence type="ECO:0000313" key="2">
    <source>
        <dbReference type="Proteomes" id="UP000198816"/>
    </source>
</evidence>
<sequence length="43" mass="4908">MTHLRRFAPTAPAEWPWNGWPNAGGIAGRMSVEQVAEWRGMRK</sequence>
<dbReference type="Proteomes" id="UP000198816">
    <property type="component" value="Unassembled WGS sequence"/>
</dbReference>